<dbReference type="InterPro" id="IPR013785">
    <property type="entry name" value="Aldolase_TIM"/>
</dbReference>
<keyword evidence="13" id="KW-0496">Mitochondrion</keyword>
<accession>A0AAJ0LWG3</accession>
<comment type="subcellular location">
    <subcellularLocation>
        <location evidence="3">Mitochondrion intermembrane space</location>
    </subcellularLocation>
</comment>
<dbReference type="EC" id="1.1.2.3" evidence="17"/>
<keyword evidence="25" id="KW-1185">Reference proteome</keyword>
<comment type="cofactor">
    <cofactor evidence="2">
        <name>heme b</name>
        <dbReference type="ChEBI" id="CHEBI:60344"/>
    </cofactor>
</comment>
<comment type="subunit">
    <text evidence="4">Homotetramer.</text>
</comment>
<evidence type="ECO:0000256" key="18">
    <source>
        <dbReference type="ARBA" id="ARBA00068515"/>
    </source>
</evidence>
<evidence type="ECO:0000256" key="20">
    <source>
        <dbReference type="ARBA" id="ARBA00078774"/>
    </source>
</evidence>
<evidence type="ECO:0000256" key="7">
    <source>
        <dbReference type="ARBA" id="ARBA00022630"/>
    </source>
</evidence>
<evidence type="ECO:0000256" key="17">
    <source>
        <dbReference type="ARBA" id="ARBA00066458"/>
    </source>
</evidence>
<evidence type="ECO:0000256" key="6">
    <source>
        <dbReference type="ARBA" id="ARBA00022617"/>
    </source>
</evidence>
<evidence type="ECO:0000256" key="9">
    <source>
        <dbReference type="ARBA" id="ARBA00022723"/>
    </source>
</evidence>
<evidence type="ECO:0000256" key="14">
    <source>
        <dbReference type="ARBA" id="ARBA00052399"/>
    </source>
</evidence>
<dbReference type="FunFam" id="3.20.20.70:FF:000062">
    <property type="entry name" value="Cytochrome b2, mitochondrial, putative"/>
    <property type="match status" value="1"/>
</dbReference>
<keyword evidence="8" id="KW-0288">FMN</keyword>
<evidence type="ECO:0000313" key="25">
    <source>
        <dbReference type="Proteomes" id="UP001271007"/>
    </source>
</evidence>
<protein>
    <recommendedName>
        <fullName evidence="18">L-lactate dehydrogenase (cytochrome)</fullName>
        <ecNumber evidence="17">1.1.2.3</ecNumber>
    </recommendedName>
    <alternativeName>
        <fullName evidence="20">Cytochrome b2</fullName>
    </alternativeName>
    <alternativeName>
        <fullName evidence="19">Flavocytochrome b2</fullName>
    </alternativeName>
    <alternativeName>
        <fullName evidence="21">L-lactate ferricytochrome c oxidoreductase</fullName>
    </alternativeName>
</protein>
<evidence type="ECO:0000259" key="23">
    <source>
        <dbReference type="PROSITE" id="PS51349"/>
    </source>
</evidence>
<reference evidence="24" key="1">
    <citation type="submission" date="2023-04" db="EMBL/GenBank/DDBJ databases">
        <title>Black Yeasts Isolated from many extreme environments.</title>
        <authorList>
            <person name="Coleine C."/>
            <person name="Stajich J.E."/>
            <person name="Selbmann L."/>
        </authorList>
    </citation>
    <scope>NUCLEOTIDE SEQUENCE</scope>
    <source>
        <strain evidence="24">CCFEE 5312</strain>
    </source>
</reference>
<comment type="similarity">
    <text evidence="16">In the N-terminal section; belongs to the cytochrome b5 family.</text>
</comment>
<evidence type="ECO:0000256" key="10">
    <source>
        <dbReference type="ARBA" id="ARBA00022946"/>
    </source>
</evidence>
<evidence type="ECO:0000256" key="8">
    <source>
        <dbReference type="ARBA" id="ARBA00022643"/>
    </source>
</evidence>
<evidence type="ECO:0000313" key="24">
    <source>
        <dbReference type="EMBL" id="KAK3057877.1"/>
    </source>
</evidence>
<dbReference type="Pfam" id="PF00173">
    <property type="entry name" value="Cyt-b5"/>
    <property type="match status" value="1"/>
</dbReference>
<dbReference type="InterPro" id="IPR037458">
    <property type="entry name" value="L-MDH/L-LDH_FMN-bd"/>
</dbReference>
<name>A0AAJ0LWG3_9PEZI</name>
<evidence type="ECO:0000256" key="5">
    <source>
        <dbReference type="ARBA" id="ARBA00022448"/>
    </source>
</evidence>
<evidence type="ECO:0000256" key="1">
    <source>
        <dbReference type="ARBA" id="ARBA00001917"/>
    </source>
</evidence>
<feature type="domain" description="Cytochrome b5 heme-binding" evidence="22">
    <location>
        <begin position="4"/>
        <end position="81"/>
    </location>
</feature>
<dbReference type="Pfam" id="PF01070">
    <property type="entry name" value="FMN_dh"/>
    <property type="match status" value="1"/>
</dbReference>
<evidence type="ECO:0000256" key="2">
    <source>
        <dbReference type="ARBA" id="ARBA00001970"/>
    </source>
</evidence>
<dbReference type="Gene3D" id="3.20.20.70">
    <property type="entry name" value="Aldolase class I"/>
    <property type="match status" value="1"/>
</dbReference>
<dbReference type="InterPro" id="IPR037396">
    <property type="entry name" value="FMN_HAD"/>
</dbReference>
<comment type="cofactor">
    <cofactor evidence="1">
        <name>FMN</name>
        <dbReference type="ChEBI" id="CHEBI:58210"/>
    </cofactor>
</comment>
<dbReference type="GO" id="GO:0004460">
    <property type="term" value="F:L-lactate dehydrogenase (cytochrome) activity"/>
    <property type="evidence" value="ECO:0007669"/>
    <property type="project" value="UniProtKB-EC"/>
</dbReference>
<dbReference type="Proteomes" id="UP001271007">
    <property type="component" value="Unassembled WGS sequence"/>
</dbReference>
<dbReference type="EMBL" id="JAWDJX010000002">
    <property type="protein sequence ID" value="KAK3057877.1"/>
    <property type="molecule type" value="Genomic_DNA"/>
</dbReference>
<keyword evidence="7" id="KW-0285">Flavoprotein</keyword>
<evidence type="ECO:0000256" key="11">
    <source>
        <dbReference type="ARBA" id="ARBA00023002"/>
    </source>
</evidence>
<dbReference type="InterPro" id="IPR036400">
    <property type="entry name" value="Cyt_B5-like_heme/steroid_sf"/>
</dbReference>
<comment type="similarity">
    <text evidence="15">In the C-terminal section; belongs to the FMN-dependent alpha-hydroxy acid dehydrogenase family.</text>
</comment>
<proteinExistence type="inferred from homology"/>
<keyword evidence="6" id="KW-0349">Heme</keyword>
<comment type="catalytic activity">
    <reaction evidence="14">
        <text>(S)-lactate + 2 Fe(III)-[cytochrome c] = 2 Fe(II)-[cytochrome c] + pyruvate + 2 H(+)</text>
        <dbReference type="Rhea" id="RHEA:19909"/>
        <dbReference type="Rhea" id="RHEA-COMP:10350"/>
        <dbReference type="Rhea" id="RHEA-COMP:14399"/>
        <dbReference type="ChEBI" id="CHEBI:15361"/>
        <dbReference type="ChEBI" id="CHEBI:15378"/>
        <dbReference type="ChEBI" id="CHEBI:16651"/>
        <dbReference type="ChEBI" id="CHEBI:29033"/>
        <dbReference type="ChEBI" id="CHEBI:29034"/>
        <dbReference type="EC" id="1.1.2.3"/>
    </reaction>
    <physiologicalReaction direction="left-to-right" evidence="14">
        <dbReference type="Rhea" id="RHEA:19910"/>
    </physiologicalReaction>
</comment>
<feature type="domain" description="FMN hydroxy acid dehydrogenase" evidence="23">
    <location>
        <begin position="108"/>
        <end position="485"/>
    </location>
</feature>
<gene>
    <name evidence="24" type="ORF">LTR09_000952</name>
</gene>
<dbReference type="CDD" id="cd02922">
    <property type="entry name" value="FCB2_FMN"/>
    <property type="match status" value="1"/>
</dbReference>
<evidence type="ECO:0000259" key="22">
    <source>
        <dbReference type="PROSITE" id="PS50255"/>
    </source>
</evidence>
<evidence type="ECO:0000256" key="12">
    <source>
        <dbReference type="ARBA" id="ARBA00023004"/>
    </source>
</evidence>
<keyword evidence="11" id="KW-0560">Oxidoreductase</keyword>
<dbReference type="GO" id="GO:0046872">
    <property type="term" value="F:metal ion binding"/>
    <property type="evidence" value="ECO:0007669"/>
    <property type="project" value="UniProtKB-KW"/>
</dbReference>
<evidence type="ECO:0000256" key="13">
    <source>
        <dbReference type="ARBA" id="ARBA00023128"/>
    </source>
</evidence>
<comment type="caution">
    <text evidence="24">The sequence shown here is derived from an EMBL/GenBank/DDBJ whole genome shotgun (WGS) entry which is preliminary data.</text>
</comment>
<dbReference type="PANTHER" id="PTHR10578:SF104">
    <property type="entry name" value="CYTOCHROME B2, MITOCHONDRIAL-RELATED"/>
    <property type="match status" value="1"/>
</dbReference>
<dbReference type="SUPFAM" id="SSF55856">
    <property type="entry name" value="Cytochrome b5-like heme/steroid binding domain"/>
    <property type="match status" value="1"/>
</dbReference>
<evidence type="ECO:0000256" key="16">
    <source>
        <dbReference type="ARBA" id="ARBA00061589"/>
    </source>
</evidence>
<keyword evidence="5" id="KW-0813">Transport</keyword>
<dbReference type="SMART" id="SM01117">
    <property type="entry name" value="Cyt-b5"/>
    <property type="match status" value="1"/>
</dbReference>
<evidence type="ECO:0000256" key="3">
    <source>
        <dbReference type="ARBA" id="ARBA00004569"/>
    </source>
</evidence>
<dbReference type="PROSITE" id="PS51349">
    <property type="entry name" value="FMN_HYDROXY_ACID_DH_2"/>
    <property type="match status" value="1"/>
</dbReference>
<dbReference type="InterPro" id="IPR001199">
    <property type="entry name" value="Cyt_B5-like_heme/steroid-bd"/>
</dbReference>
<keyword evidence="9" id="KW-0479">Metal-binding</keyword>
<dbReference type="InterPro" id="IPR000262">
    <property type="entry name" value="FMN-dep_DH"/>
</dbReference>
<dbReference type="PANTHER" id="PTHR10578">
    <property type="entry name" value="S -2-HYDROXY-ACID OXIDASE-RELATED"/>
    <property type="match status" value="1"/>
</dbReference>
<dbReference type="FunFam" id="3.10.120.10:FF:000009">
    <property type="entry name" value="Cytochrome b2, mitochondrial, putative"/>
    <property type="match status" value="1"/>
</dbReference>
<organism evidence="24 25">
    <name type="scientific">Extremus antarcticus</name>
    <dbReference type="NCBI Taxonomy" id="702011"/>
    <lineage>
        <taxon>Eukaryota</taxon>
        <taxon>Fungi</taxon>
        <taxon>Dikarya</taxon>
        <taxon>Ascomycota</taxon>
        <taxon>Pezizomycotina</taxon>
        <taxon>Dothideomycetes</taxon>
        <taxon>Dothideomycetidae</taxon>
        <taxon>Mycosphaerellales</taxon>
        <taxon>Extremaceae</taxon>
        <taxon>Extremus</taxon>
    </lineage>
</organism>
<dbReference type="Gene3D" id="3.10.120.10">
    <property type="entry name" value="Cytochrome b5-like heme/steroid binding domain"/>
    <property type="match status" value="1"/>
</dbReference>
<sequence length="506" mass="55398">MEFTKTISTQEIRKHNTPEDCWIVIDDQVWDVTNFAPEHPGGSNLILKYAGHDATTGYTEYHSPSLAKDTLPLACFKGNLDRSTIDADWKPDVVESNVTQAAPENEKPPLDSIINAHDFELAAAATASKKTFAFYSAAATDCWTRDMNQTMYQRIWFRPRVLRDVADVSTATTILGMEVKVPVFICPTGLAKMINPEGEKVMARGAKSSGILEILSTSASHPLPDILAEAPNHPFMFQLYVNKDRAKTAAVIHSATDLGVRAIFVTVDAAGRGKRESDERLAVDEIVINPVTGQRAATDKKGGGLTRMMGSYIDQSLTWDDLAWIRSLTHLPIVLKGITNAEDAKLAMEYKVDGILLSNHGGRNLDYAPPAILLLLEMHKCCPEVFERMEVFVDGGIRRGGDIVKAMCLGAKAVGIGRSFLYALNYGSEGVEHLVESTCTGLAEGSGDADVRGVVLKDEMESVMKLIGIKNLSEVHPGLVNTLDVDHLVPSTAEHPYAKWRPRPRL</sequence>
<keyword evidence="12" id="KW-0408">Iron</keyword>
<keyword evidence="10" id="KW-0809">Transit peptide</keyword>
<dbReference type="AlphaFoldDB" id="A0AAJ0LWG3"/>
<dbReference type="SUPFAM" id="SSF51395">
    <property type="entry name" value="FMN-linked oxidoreductases"/>
    <property type="match status" value="1"/>
</dbReference>
<dbReference type="PROSITE" id="PS50255">
    <property type="entry name" value="CYTOCHROME_B5_2"/>
    <property type="match status" value="1"/>
</dbReference>
<dbReference type="GO" id="GO:0005758">
    <property type="term" value="C:mitochondrial intermembrane space"/>
    <property type="evidence" value="ECO:0007669"/>
    <property type="project" value="UniProtKB-SubCell"/>
</dbReference>
<evidence type="ECO:0000256" key="15">
    <source>
        <dbReference type="ARBA" id="ARBA00061137"/>
    </source>
</evidence>
<evidence type="ECO:0000256" key="21">
    <source>
        <dbReference type="ARBA" id="ARBA00078938"/>
    </source>
</evidence>
<evidence type="ECO:0000256" key="4">
    <source>
        <dbReference type="ARBA" id="ARBA00011881"/>
    </source>
</evidence>
<evidence type="ECO:0000256" key="19">
    <source>
        <dbReference type="ARBA" id="ARBA00075949"/>
    </source>
</evidence>